<evidence type="ECO:0000313" key="4">
    <source>
        <dbReference type="EMBL" id="RVW71690.1"/>
    </source>
</evidence>
<organism evidence="4 5">
    <name type="scientific">Vitis vinifera</name>
    <name type="common">Grape</name>
    <dbReference type="NCBI Taxonomy" id="29760"/>
    <lineage>
        <taxon>Eukaryota</taxon>
        <taxon>Viridiplantae</taxon>
        <taxon>Streptophyta</taxon>
        <taxon>Embryophyta</taxon>
        <taxon>Tracheophyta</taxon>
        <taxon>Spermatophyta</taxon>
        <taxon>Magnoliopsida</taxon>
        <taxon>eudicotyledons</taxon>
        <taxon>Gunneridae</taxon>
        <taxon>Pentapetalae</taxon>
        <taxon>rosids</taxon>
        <taxon>Vitales</taxon>
        <taxon>Vitaceae</taxon>
        <taxon>Viteae</taxon>
        <taxon>Vitis</taxon>
    </lineage>
</organism>
<dbReference type="PROSITE" id="PS50994">
    <property type="entry name" value="INTEGRASE"/>
    <property type="match status" value="1"/>
</dbReference>
<dbReference type="SUPFAM" id="SSF56672">
    <property type="entry name" value="DNA/RNA polymerases"/>
    <property type="match status" value="1"/>
</dbReference>
<dbReference type="CDD" id="cd09272">
    <property type="entry name" value="RNase_HI_RT_Ty1"/>
    <property type="match status" value="1"/>
</dbReference>
<feature type="region of interest" description="Disordered" evidence="2">
    <location>
        <begin position="1"/>
        <end position="29"/>
    </location>
</feature>
<dbReference type="Pfam" id="PF25597">
    <property type="entry name" value="SH3_retrovirus"/>
    <property type="match status" value="1"/>
</dbReference>
<dbReference type="GO" id="GO:0015074">
    <property type="term" value="P:DNA integration"/>
    <property type="evidence" value="ECO:0007669"/>
    <property type="project" value="InterPro"/>
</dbReference>
<dbReference type="InterPro" id="IPR001584">
    <property type="entry name" value="Integrase_cat-core"/>
</dbReference>
<feature type="region of interest" description="Disordered" evidence="2">
    <location>
        <begin position="373"/>
        <end position="400"/>
    </location>
</feature>
<evidence type="ECO:0000259" key="3">
    <source>
        <dbReference type="PROSITE" id="PS50994"/>
    </source>
</evidence>
<comment type="caution">
    <text evidence="4">The sequence shown here is derived from an EMBL/GenBank/DDBJ whole genome shotgun (WGS) entry which is preliminary data.</text>
</comment>
<accession>A0A438GHK5</accession>
<dbReference type="Pfam" id="PF07727">
    <property type="entry name" value="RVT_2"/>
    <property type="match status" value="1"/>
</dbReference>
<reference evidence="4 5" key="1">
    <citation type="journal article" date="2018" name="PLoS Genet.">
        <title>Population sequencing reveals clonal diversity and ancestral inbreeding in the grapevine cultivar Chardonnay.</title>
        <authorList>
            <person name="Roach M.J."/>
            <person name="Johnson D.L."/>
            <person name="Bohlmann J."/>
            <person name="van Vuuren H.J."/>
            <person name="Jones S.J."/>
            <person name="Pretorius I.S."/>
            <person name="Schmidt S.A."/>
            <person name="Borneman A.R."/>
        </authorList>
    </citation>
    <scope>NUCLEOTIDE SEQUENCE [LARGE SCALE GENOMIC DNA]</scope>
    <source>
        <strain evidence="5">cv. Chardonnay</strain>
        <tissue evidence="4">Leaf</tissue>
    </source>
</reference>
<keyword evidence="1" id="KW-0645">Protease</keyword>
<keyword evidence="1" id="KW-0378">Hydrolase</keyword>
<evidence type="ECO:0000313" key="5">
    <source>
        <dbReference type="Proteomes" id="UP000288805"/>
    </source>
</evidence>
<dbReference type="SUPFAM" id="SSF53098">
    <property type="entry name" value="Ribonuclease H-like"/>
    <property type="match status" value="1"/>
</dbReference>
<dbReference type="InterPro" id="IPR043502">
    <property type="entry name" value="DNA/RNA_pol_sf"/>
</dbReference>
<proteinExistence type="predicted"/>
<dbReference type="Pfam" id="PF22936">
    <property type="entry name" value="Pol_BBD"/>
    <property type="match status" value="1"/>
</dbReference>
<dbReference type="InterPro" id="IPR036397">
    <property type="entry name" value="RNaseH_sf"/>
</dbReference>
<dbReference type="GO" id="GO:0004190">
    <property type="term" value="F:aspartic-type endopeptidase activity"/>
    <property type="evidence" value="ECO:0007669"/>
    <property type="project" value="UniProtKB-KW"/>
</dbReference>
<dbReference type="PANTHER" id="PTHR11439:SF486">
    <property type="entry name" value="RLK (RECEPTOR-LIKE KINASE) PROTEIN, PUTATIVE-RELATED"/>
    <property type="match status" value="1"/>
</dbReference>
<evidence type="ECO:0000256" key="2">
    <source>
        <dbReference type="SAM" id="MobiDB-lite"/>
    </source>
</evidence>
<feature type="domain" description="Integrase catalytic" evidence="3">
    <location>
        <begin position="138"/>
        <end position="324"/>
    </location>
</feature>
<protein>
    <submittedName>
        <fullName evidence="4">Retrovirus-related Pol polyprotein from transposon TNT 1-94</fullName>
    </submittedName>
</protein>
<name>A0A438GHK5_VITVI</name>
<gene>
    <name evidence="4" type="primary">POLX_282</name>
    <name evidence="4" type="ORF">CK203_061331</name>
</gene>
<dbReference type="PANTHER" id="PTHR11439">
    <property type="entry name" value="GAG-POL-RELATED RETROTRANSPOSON"/>
    <property type="match status" value="1"/>
</dbReference>
<dbReference type="Gene3D" id="3.30.420.10">
    <property type="entry name" value="Ribonuclease H-like superfamily/Ribonuclease H"/>
    <property type="match status" value="1"/>
</dbReference>
<dbReference type="InterPro" id="IPR057670">
    <property type="entry name" value="SH3_retrovirus"/>
</dbReference>
<keyword evidence="1" id="KW-0064">Aspartyl protease</keyword>
<dbReference type="GO" id="GO:0003676">
    <property type="term" value="F:nucleic acid binding"/>
    <property type="evidence" value="ECO:0007669"/>
    <property type="project" value="InterPro"/>
</dbReference>
<dbReference type="Proteomes" id="UP000288805">
    <property type="component" value="Unassembled WGS sequence"/>
</dbReference>
<sequence>MNFKSSGSGVEGANEWLTPGGEYSEMGKKEGKGEILEEQAGYSEVREVATGKLEGGEKRASPFNKEQMEMLQKLLSPLLSVQSQTGSSFQPGHWFRNLGSQGNFLSAFTAGKKRKKPWIVDSGASDHMTGDATIFDTYSSCPNNLTVRIADGSLSKVAGTGSVVLSRDLTLNSVLLVPNLDCNLLSISKLTKEKRCITNFSSTHCEFQDLDSGKTIGNAEECSGLYILKERHDPQEQPQMTVGEFLAQEGIVHLSSCVDTPQQNGIAERKNRHLLEVARSLMFSMNVPKLFWGQAVLTAAYLINRMPSRVLKFQTPCQTLLKSFPTTRLISTVPPKIFGCSVFVHINQQHRSKLDPRSLKCIFLGAHPRGNGGKSTFSTNHEAEPGPNPSKLPGNNAPDGTVDSELENDILNMPIAWRKGVRSCTQHPIGNFISYDKLSPTFRAFTSSITDIQVPQNIQEAFKYPKWKAAVDEEVRALEKNGTWEITDLLRGKKPVGCKWIFTVKYKADGNVDRYKARLVAKGFTQSYGIDYQETFAPVAKLNTVRVLLSLAANLDWSLHQLDVKNAFLNGDLEEEVYMDIPAGLETTSNFNKVCRLRKSLYGLKQSPRAWFERFTKVVKGYGFVQCQSDHTLFVKHFPEGKLAIIIVYVDDIILTGDHEEKIDLLKKLLTKEFEIKDIGNLKYFLGMEIARSKKGIAVSQRKYVLDLLNEIGMLGCKPAETPMDTTVKLEESDGSAPVDKGRYQSLVGKLIYLSHTRPDIGFSVSVVSQFMNNPTEKHMTVVIRILRYLKMTPGKGLFFQRTTKKEIEIFSDADWAGSVTDRRSTSGYCSFVWGNLVTWRSKKQSVVARSSAEAEFRAMAQGICEGIWLNRLLEELQVPLKHPMVLYCDNQATISIAKNPVHHDRTKHVEIDRHFIKEKIEEGVFKVSYTPTNCQTADILTKALARINFEDLTEKLGMINIYNAA</sequence>
<dbReference type="InterPro" id="IPR013103">
    <property type="entry name" value="RVT_2"/>
</dbReference>
<dbReference type="AlphaFoldDB" id="A0A438GHK5"/>
<dbReference type="EMBL" id="QGNW01000432">
    <property type="protein sequence ID" value="RVW71690.1"/>
    <property type="molecule type" value="Genomic_DNA"/>
</dbReference>
<evidence type="ECO:0000256" key="1">
    <source>
        <dbReference type="ARBA" id="ARBA00022750"/>
    </source>
</evidence>
<dbReference type="InterPro" id="IPR012337">
    <property type="entry name" value="RNaseH-like_sf"/>
</dbReference>
<dbReference type="InterPro" id="IPR054722">
    <property type="entry name" value="PolX-like_BBD"/>
</dbReference>